<keyword evidence="2" id="KW-1185">Reference proteome</keyword>
<proteinExistence type="predicted"/>
<dbReference type="AlphaFoldDB" id="A0A179G6D0"/>
<organism evidence="1 2">
    <name type="scientific">Pochonia chlamydosporia 170</name>
    <dbReference type="NCBI Taxonomy" id="1380566"/>
    <lineage>
        <taxon>Eukaryota</taxon>
        <taxon>Fungi</taxon>
        <taxon>Dikarya</taxon>
        <taxon>Ascomycota</taxon>
        <taxon>Pezizomycotina</taxon>
        <taxon>Sordariomycetes</taxon>
        <taxon>Hypocreomycetidae</taxon>
        <taxon>Hypocreales</taxon>
        <taxon>Clavicipitaceae</taxon>
        <taxon>Pochonia</taxon>
    </lineage>
</organism>
<dbReference type="RefSeq" id="XP_018149034.1">
    <property type="nucleotide sequence ID" value="XM_018292977.1"/>
</dbReference>
<dbReference type="KEGG" id="pchm:VFPPC_15224"/>
<evidence type="ECO:0000313" key="1">
    <source>
        <dbReference type="EMBL" id="OAQ72951.1"/>
    </source>
</evidence>
<dbReference type="GeneID" id="28856971"/>
<gene>
    <name evidence="1" type="ORF">VFPPC_15224</name>
</gene>
<evidence type="ECO:0000313" key="2">
    <source>
        <dbReference type="Proteomes" id="UP000078397"/>
    </source>
</evidence>
<protein>
    <submittedName>
        <fullName evidence="1">Uncharacterized protein</fullName>
    </submittedName>
</protein>
<comment type="caution">
    <text evidence="1">The sequence shown here is derived from an EMBL/GenBank/DDBJ whole genome shotgun (WGS) entry which is preliminary data.</text>
</comment>
<reference evidence="1 2" key="1">
    <citation type="journal article" date="2016" name="PLoS Pathog.">
        <title>Biosynthesis of antibiotic leucinostatins in bio-control fungus Purpureocillium lilacinum and their inhibition on phytophthora revealed by genome mining.</title>
        <authorList>
            <person name="Wang G."/>
            <person name="Liu Z."/>
            <person name="Lin R."/>
            <person name="Li E."/>
            <person name="Mao Z."/>
            <person name="Ling J."/>
            <person name="Yang Y."/>
            <person name="Yin W.B."/>
            <person name="Xie B."/>
        </authorList>
    </citation>
    <scope>NUCLEOTIDE SEQUENCE [LARGE SCALE GENOMIC DNA]</scope>
    <source>
        <strain evidence="1">170</strain>
    </source>
</reference>
<sequence>MFFCFTPRALYFKAGFLFSNTCTNKLQYNAVMLLLWHAFGLQIHGQRSILFSAMAAGTSSDNHDMY</sequence>
<dbReference type="EMBL" id="LSBJ02000001">
    <property type="protein sequence ID" value="OAQ72951.1"/>
    <property type="molecule type" value="Genomic_DNA"/>
</dbReference>
<name>A0A179G6D0_METCM</name>
<accession>A0A179G6D0</accession>
<dbReference type="Proteomes" id="UP000078397">
    <property type="component" value="Unassembled WGS sequence"/>
</dbReference>